<sequence>MPTFKRVVLLGIGRPADHMSKDGEKESPPNFERCLPEGQRFRLMQNKVRNQLSLIFKAPQLRRLERAIRCRNRPATQSLLEELSGVPEGLKAAAQKLLAGFRPDPELPPKQASAEPKAHTVPPPKAVPPGLRVGAPPETGEDAQPLPVKAKALPLQPKFKAKGPAPVKPGQEPAAAVDAASPSAVASPIEQPATKVPPVLDDFAAANATLPATDEAAPWKKRRRGDRPTAGAPGPAEPIAAEVRSAPKSAKDLSKKVLLSNVPTSASSKELLEFFHGAVCSATGHMLPPEVTAEKLKVVEGVEIHRGGHAEVVFATAPSASIATLLNGIQFQNKGLSIRRPPGFSAPPVNRSKLLASTLEDLVSGELPKELLEPDPPARPPAAAAPKARPATVQLSGIPPSMNGTSVFDLLTQFGGPVKSLHLSHDRSTGEHSGAGTAEFVDYDSAVEACRFSPLLGFIELTLEEPAPEHDAGMAADSEVSHRRSRWSEDADDDLGPFNAILPPKQPAEAADDDEDLGPFNAVLPKRVAPPEDDDLDLGPFNEILPPKAAPAHEEPEAEDDDDLGPFNAILGRF</sequence>
<dbReference type="GO" id="GO:0006397">
    <property type="term" value="P:mRNA processing"/>
    <property type="evidence" value="ECO:0007669"/>
    <property type="project" value="UniProtKB-KW"/>
</dbReference>
<accession>A0A812PF75</accession>
<feature type="compositionally biased region" description="Low complexity" evidence="5">
    <location>
        <begin position="173"/>
        <end position="188"/>
    </location>
</feature>
<feature type="region of interest" description="Disordered" evidence="5">
    <location>
        <begin position="211"/>
        <end position="247"/>
    </location>
</feature>
<dbReference type="AlphaFoldDB" id="A0A812PF75"/>
<reference evidence="7" key="1">
    <citation type="submission" date="2021-02" db="EMBL/GenBank/DDBJ databases">
        <authorList>
            <person name="Dougan E. K."/>
            <person name="Rhodes N."/>
            <person name="Thang M."/>
            <person name="Chan C."/>
        </authorList>
    </citation>
    <scope>NUCLEOTIDE SEQUENCE</scope>
</reference>
<dbReference type="GO" id="GO:0008380">
    <property type="term" value="P:RNA splicing"/>
    <property type="evidence" value="ECO:0007669"/>
    <property type="project" value="UniProtKB-KW"/>
</dbReference>
<evidence type="ECO:0000256" key="1">
    <source>
        <dbReference type="ARBA" id="ARBA00022664"/>
    </source>
</evidence>
<feature type="compositionally biased region" description="Low complexity" evidence="5">
    <location>
        <begin position="381"/>
        <end position="391"/>
    </location>
</feature>
<dbReference type="GO" id="GO:0003723">
    <property type="term" value="F:RNA binding"/>
    <property type="evidence" value="ECO:0007669"/>
    <property type="project" value="UniProtKB-UniRule"/>
</dbReference>
<feature type="compositionally biased region" description="Low complexity" evidence="5">
    <location>
        <begin position="228"/>
        <end position="242"/>
    </location>
</feature>
<feature type="region of interest" description="Disordered" evidence="5">
    <location>
        <begin position="102"/>
        <end position="145"/>
    </location>
</feature>
<evidence type="ECO:0000256" key="5">
    <source>
        <dbReference type="SAM" id="MobiDB-lite"/>
    </source>
</evidence>
<organism evidence="7 8">
    <name type="scientific">Symbiodinium natans</name>
    <dbReference type="NCBI Taxonomy" id="878477"/>
    <lineage>
        <taxon>Eukaryota</taxon>
        <taxon>Sar</taxon>
        <taxon>Alveolata</taxon>
        <taxon>Dinophyceae</taxon>
        <taxon>Suessiales</taxon>
        <taxon>Symbiodiniaceae</taxon>
        <taxon>Symbiodinium</taxon>
    </lineage>
</organism>
<dbReference type="Gene3D" id="3.30.70.330">
    <property type="match status" value="2"/>
</dbReference>
<dbReference type="InterPro" id="IPR012677">
    <property type="entry name" value="Nucleotide-bd_a/b_plait_sf"/>
</dbReference>
<dbReference type="InterPro" id="IPR035979">
    <property type="entry name" value="RBD_domain_sf"/>
</dbReference>
<dbReference type="PANTHER" id="PTHR23139">
    <property type="entry name" value="RNA-BINDING PROTEIN"/>
    <property type="match status" value="1"/>
</dbReference>
<gene>
    <name evidence="7" type="primary">U2AF2</name>
    <name evidence="7" type="ORF">SNAT2548_LOCUS19043</name>
</gene>
<dbReference type="PROSITE" id="PS50102">
    <property type="entry name" value="RRM"/>
    <property type="match status" value="1"/>
</dbReference>
<dbReference type="EMBL" id="CAJNDS010002164">
    <property type="protein sequence ID" value="CAE7357163.1"/>
    <property type="molecule type" value="Genomic_DNA"/>
</dbReference>
<name>A0A812PF75_9DINO</name>
<dbReference type="Proteomes" id="UP000604046">
    <property type="component" value="Unassembled WGS sequence"/>
</dbReference>
<evidence type="ECO:0000313" key="8">
    <source>
        <dbReference type="Proteomes" id="UP000604046"/>
    </source>
</evidence>
<dbReference type="OrthoDB" id="10266058at2759"/>
<protein>
    <submittedName>
        <fullName evidence="7">U2AF2 protein</fullName>
    </submittedName>
</protein>
<keyword evidence="8" id="KW-1185">Reference proteome</keyword>
<feature type="region of interest" description="Disordered" evidence="5">
    <location>
        <begin position="159"/>
        <end position="189"/>
    </location>
</feature>
<keyword evidence="1" id="KW-0507">mRNA processing</keyword>
<evidence type="ECO:0000256" key="3">
    <source>
        <dbReference type="ARBA" id="ARBA00023187"/>
    </source>
</evidence>
<evidence type="ECO:0000313" key="7">
    <source>
        <dbReference type="EMBL" id="CAE7357163.1"/>
    </source>
</evidence>
<proteinExistence type="predicted"/>
<feature type="region of interest" description="Disordered" evidence="5">
    <location>
        <begin position="469"/>
        <end position="574"/>
    </location>
</feature>
<evidence type="ECO:0000259" key="6">
    <source>
        <dbReference type="PROSITE" id="PS50102"/>
    </source>
</evidence>
<dbReference type="InterPro" id="IPR000504">
    <property type="entry name" value="RRM_dom"/>
</dbReference>
<feature type="domain" description="RRM" evidence="6">
    <location>
        <begin position="255"/>
        <end position="343"/>
    </location>
</feature>
<evidence type="ECO:0000256" key="2">
    <source>
        <dbReference type="ARBA" id="ARBA00022884"/>
    </source>
</evidence>
<comment type="caution">
    <text evidence="7">The sequence shown here is derived from an EMBL/GenBank/DDBJ whole genome shotgun (WGS) entry which is preliminary data.</text>
</comment>
<feature type="region of interest" description="Disordered" evidence="5">
    <location>
        <begin position="369"/>
        <end position="398"/>
    </location>
</feature>
<dbReference type="SUPFAM" id="SSF54928">
    <property type="entry name" value="RNA-binding domain, RBD"/>
    <property type="match status" value="1"/>
</dbReference>
<keyword evidence="2 4" id="KW-0694">RNA-binding</keyword>
<keyword evidence="3" id="KW-0508">mRNA splicing</keyword>
<dbReference type="SMART" id="SM00360">
    <property type="entry name" value="RRM"/>
    <property type="match status" value="2"/>
</dbReference>
<feature type="compositionally biased region" description="Basic and acidic residues" evidence="5">
    <location>
        <begin position="479"/>
        <end position="489"/>
    </location>
</feature>
<evidence type="ECO:0000256" key="4">
    <source>
        <dbReference type="PROSITE-ProRule" id="PRU00176"/>
    </source>
</evidence>